<dbReference type="InterPro" id="IPR001631">
    <property type="entry name" value="TopoI"/>
</dbReference>
<evidence type="ECO:0000256" key="5">
    <source>
        <dbReference type="ARBA" id="ARBA00023125"/>
    </source>
</evidence>
<evidence type="ECO:0000313" key="10">
    <source>
        <dbReference type="EMBL" id="MDP9835946.1"/>
    </source>
</evidence>
<dbReference type="Gene3D" id="1.10.132.120">
    <property type="match status" value="1"/>
</dbReference>
<keyword evidence="11" id="KW-1185">Reference proteome</keyword>
<evidence type="ECO:0000259" key="8">
    <source>
        <dbReference type="Pfam" id="PF01028"/>
    </source>
</evidence>
<evidence type="ECO:0000256" key="7">
    <source>
        <dbReference type="SAM" id="MobiDB-lite"/>
    </source>
</evidence>
<feature type="domain" description="DNA topoisomerase IB N-terminal" evidence="9">
    <location>
        <begin position="55"/>
        <end position="103"/>
    </location>
</feature>
<dbReference type="InterPro" id="IPR011010">
    <property type="entry name" value="DNA_brk_join_enz"/>
</dbReference>
<dbReference type="Gene3D" id="3.90.15.10">
    <property type="entry name" value="Topoisomerase I, Chain A, domain 3"/>
    <property type="match status" value="1"/>
</dbReference>
<dbReference type="InterPro" id="IPR049331">
    <property type="entry name" value="Top1B_N_bact"/>
</dbReference>
<feature type="region of interest" description="Disordered" evidence="7">
    <location>
        <begin position="1"/>
        <end position="25"/>
    </location>
</feature>
<comment type="similarity">
    <text evidence="2">Belongs to the type IB topoisomerase family.</text>
</comment>
<dbReference type="InterPro" id="IPR035447">
    <property type="entry name" value="DNA_topo_I_N_sf"/>
</dbReference>
<keyword evidence="4" id="KW-0799">Topoisomerase</keyword>
<dbReference type="Pfam" id="PF21338">
    <property type="entry name" value="Top1B_N_bact"/>
    <property type="match status" value="1"/>
</dbReference>
<accession>A0ABT9PNA3</accession>
<name>A0ABT9PNA3_9HYPH</name>
<dbReference type="Proteomes" id="UP001241472">
    <property type="component" value="Unassembled WGS sequence"/>
</dbReference>
<comment type="caution">
    <text evidence="10">The sequence shown here is derived from an EMBL/GenBank/DDBJ whole genome shotgun (WGS) entry which is preliminary data.</text>
</comment>
<dbReference type="EMBL" id="JAUSRF010000002">
    <property type="protein sequence ID" value="MDP9835946.1"/>
    <property type="molecule type" value="Genomic_DNA"/>
</dbReference>
<evidence type="ECO:0000256" key="1">
    <source>
        <dbReference type="ARBA" id="ARBA00000213"/>
    </source>
</evidence>
<organism evidence="10 11">
    <name type="scientific">Neorhizobium huautlense</name>
    <dbReference type="NCBI Taxonomy" id="67774"/>
    <lineage>
        <taxon>Bacteria</taxon>
        <taxon>Pseudomonadati</taxon>
        <taxon>Pseudomonadota</taxon>
        <taxon>Alphaproteobacteria</taxon>
        <taxon>Hyphomicrobiales</taxon>
        <taxon>Rhizobiaceae</taxon>
        <taxon>Rhizobium/Agrobacterium group</taxon>
        <taxon>Neorhizobium</taxon>
    </lineage>
</organism>
<evidence type="ECO:0000259" key="9">
    <source>
        <dbReference type="Pfam" id="PF21338"/>
    </source>
</evidence>
<dbReference type="InterPro" id="IPR013500">
    <property type="entry name" value="TopoI_cat_euk"/>
</dbReference>
<dbReference type="Pfam" id="PF01028">
    <property type="entry name" value="Topoisom_I"/>
    <property type="match status" value="1"/>
</dbReference>
<evidence type="ECO:0000313" key="11">
    <source>
        <dbReference type="Proteomes" id="UP001241472"/>
    </source>
</evidence>
<keyword evidence="6 10" id="KW-0413">Isomerase</keyword>
<comment type="catalytic activity">
    <reaction evidence="1">
        <text>ATP-independent breakage of single-stranded DNA, followed by passage and rejoining.</text>
        <dbReference type="EC" id="5.6.2.1"/>
    </reaction>
</comment>
<dbReference type="Gene3D" id="3.30.66.10">
    <property type="entry name" value="DNA topoisomerase I domain"/>
    <property type="match status" value="1"/>
</dbReference>
<dbReference type="SUPFAM" id="SSF56349">
    <property type="entry name" value="DNA breaking-rejoining enzymes"/>
    <property type="match status" value="1"/>
</dbReference>
<dbReference type="PRINTS" id="PR00416">
    <property type="entry name" value="EUTPISMRASEI"/>
</dbReference>
<protein>
    <recommendedName>
        <fullName evidence="3">DNA topoisomerase</fullName>
        <ecNumber evidence="3">5.6.2.1</ecNumber>
    </recommendedName>
</protein>
<evidence type="ECO:0000256" key="4">
    <source>
        <dbReference type="ARBA" id="ARBA00023029"/>
    </source>
</evidence>
<evidence type="ECO:0000256" key="6">
    <source>
        <dbReference type="ARBA" id="ARBA00023235"/>
    </source>
</evidence>
<feature type="domain" description="DNA topoisomerase I catalytic core eukaryotic-type" evidence="8">
    <location>
        <begin position="120"/>
        <end position="291"/>
    </location>
</feature>
<proteinExistence type="inferred from homology"/>
<evidence type="ECO:0000256" key="3">
    <source>
        <dbReference type="ARBA" id="ARBA00012891"/>
    </source>
</evidence>
<dbReference type="GO" id="GO:0003917">
    <property type="term" value="F:DNA topoisomerase type I (single strand cut, ATP-independent) activity"/>
    <property type="evidence" value="ECO:0007669"/>
    <property type="project" value="UniProtKB-EC"/>
</dbReference>
<dbReference type="InterPro" id="IPR014711">
    <property type="entry name" value="TopoI_cat_a-hlx-sub_euk"/>
</dbReference>
<gene>
    <name evidence="10" type="ORF">J2T09_000688</name>
</gene>
<dbReference type="SUPFAM" id="SSF55869">
    <property type="entry name" value="DNA topoisomerase I domain"/>
    <property type="match status" value="1"/>
</dbReference>
<dbReference type="PROSITE" id="PS52038">
    <property type="entry name" value="TOPO_IB_2"/>
    <property type="match status" value="1"/>
</dbReference>
<keyword evidence="5" id="KW-0238">DNA-binding</keyword>
<reference evidence="10 11" key="1">
    <citation type="submission" date="2023-07" db="EMBL/GenBank/DDBJ databases">
        <title>Sorghum-associated microbial communities from plants grown in Nebraska, USA.</title>
        <authorList>
            <person name="Schachtman D."/>
        </authorList>
    </citation>
    <scope>NUCLEOTIDE SEQUENCE [LARGE SCALE GENOMIC DNA]</scope>
    <source>
        <strain evidence="10 11">DS1307</strain>
    </source>
</reference>
<dbReference type="EC" id="5.6.2.1" evidence="3"/>
<sequence>MTEPEGRYRRSARMDAYSSNSVSEPGEGLAILSTIGLTYVSDSAPGIRRLRRGKGFCYKLPDGSHLSDKVHKLRIGALGLPPAYENVWICLDPSGHLQATGFDSRGRKQYRYHADWQSFRSELKYDQMIGFAEALPRIRRKVQRDLGEGLVGPQAVIAALVALLDATHLRVGNRAYAKENKTYGATTLLKRHMVLSDDSMVLKFTAKGGKRVSHTIRHPRLQRILETIADLPGRQLFSWPDEDGVPRGIDSGRLNAYLAAASGLPISAKTFRTWGGSLAAFMAAWKAVADDEAVKIKMLTAAASQELQNTPAVCRSSYIHPGILALAEDVSPLEKIMATPKLLEKETSGLKADERRLLAFLKLVG</sequence>
<evidence type="ECO:0000256" key="2">
    <source>
        <dbReference type="ARBA" id="ARBA00006645"/>
    </source>
</evidence>